<evidence type="ECO:0000313" key="8">
    <source>
        <dbReference type="Proteomes" id="UP000604046"/>
    </source>
</evidence>
<dbReference type="AlphaFoldDB" id="A0A812QC60"/>
<evidence type="ECO:0000313" key="7">
    <source>
        <dbReference type="EMBL" id="CAE7381990.1"/>
    </source>
</evidence>
<dbReference type="Pfam" id="PF01565">
    <property type="entry name" value="FAD_binding_4"/>
    <property type="match status" value="1"/>
</dbReference>
<dbReference type="Gene3D" id="3.30.465.10">
    <property type="match status" value="1"/>
</dbReference>
<keyword evidence="8" id="KW-1185">Reference proteome</keyword>
<dbReference type="InterPro" id="IPR051264">
    <property type="entry name" value="FAD-oxidored/transferase_4"/>
</dbReference>
<evidence type="ECO:0000256" key="4">
    <source>
        <dbReference type="ARBA" id="ARBA00023002"/>
    </source>
</evidence>
<dbReference type="InterPro" id="IPR016164">
    <property type="entry name" value="FAD-linked_Oxase-like_C"/>
</dbReference>
<dbReference type="SUPFAM" id="SSF56176">
    <property type="entry name" value="FAD-binding/transporter-associated domain-like"/>
    <property type="match status" value="1"/>
</dbReference>
<dbReference type="PANTHER" id="PTHR43716:SF1">
    <property type="entry name" value="D-2-HYDROXYGLUTARATE DEHYDROGENASE, MITOCHONDRIAL"/>
    <property type="match status" value="1"/>
</dbReference>
<keyword evidence="4" id="KW-0560">Oxidoreductase</keyword>
<dbReference type="GO" id="GO:0071949">
    <property type="term" value="F:FAD binding"/>
    <property type="evidence" value="ECO:0007669"/>
    <property type="project" value="InterPro"/>
</dbReference>
<dbReference type="GO" id="GO:0055085">
    <property type="term" value="P:transmembrane transport"/>
    <property type="evidence" value="ECO:0007669"/>
    <property type="project" value="InterPro"/>
</dbReference>
<feature type="region of interest" description="Disordered" evidence="5">
    <location>
        <begin position="596"/>
        <end position="619"/>
    </location>
</feature>
<dbReference type="InterPro" id="IPR036318">
    <property type="entry name" value="FAD-bd_PCMH-like_sf"/>
</dbReference>
<dbReference type="SUPFAM" id="SSF55103">
    <property type="entry name" value="FAD-linked oxidases, C-terminal domain"/>
    <property type="match status" value="1"/>
</dbReference>
<feature type="compositionally biased region" description="Polar residues" evidence="5">
    <location>
        <begin position="596"/>
        <end position="606"/>
    </location>
</feature>
<dbReference type="GO" id="GO:0022904">
    <property type="term" value="P:respiratory electron transport chain"/>
    <property type="evidence" value="ECO:0007669"/>
    <property type="project" value="TreeGrafter"/>
</dbReference>
<dbReference type="Pfam" id="PF09330">
    <property type="entry name" value="Lact-deh-memb"/>
    <property type="match status" value="1"/>
</dbReference>
<dbReference type="Proteomes" id="UP000604046">
    <property type="component" value="Unassembled WGS sequence"/>
</dbReference>
<reference evidence="7" key="1">
    <citation type="submission" date="2021-02" db="EMBL/GenBank/DDBJ databases">
        <authorList>
            <person name="Dougan E. K."/>
            <person name="Rhodes N."/>
            <person name="Thang M."/>
            <person name="Chan C."/>
        </authorList>
    </citation>
    <scope>NUCLEOTIDE SEQUENCE</scope>
</reference>
<proteinExistence type="predicted"/>
<organism evidence="7 8">
    <name type="scientific">Symbiodinium natans</name>
    <dbReference type="NCBI Taxonomy" id="878477"/>
    <lineage>
        <taxon>Eukaryota</taxon>
        <taxon>Sar</taxon>
        <taxon>Alveolata</taxon>
        <taxon>Dinophyceae</taxon>
        <taxon>Suessiales</taxon>
        <taxon>Symbiodiniaceae</taxon>
        <taxon>Symbiodinium</taxon>
    </lineage>
</organism>
<comment type="cofactor">
    <cofactor evidence="1">
        <name>FAD</name>
        <dbReference type="ChEBI" id="CHEBI:57692"/>
    </cofactor>
</comment>
<protein>
    <submittedName>
        <fullName evidence="7">Dld protein</fullName>
    </submittedName>
</protein>
<evidence type="ECO:0000256" key="2">
    <source>
        <dbReference type="ARBA" id="ARBA00022630"/>
    </source>
</evidence>
<name>A0A812QC60_9DINO</name>
<dbReference type="PROSITE" id="PS51387">
    <property type="entry name" value="FAD_PCMH"/>
    <property type="match status" value="1"/>
</dbReference>
<dbReference type="InterPro" id="IPR015409">
    <property type="entry name" value="Lactate_DH_C"/>
</dbReference>
<dbReference type="InterPro" id="IPR016169">
    <property type="entry name" value="FAD-bd_PCMH_sub2"/>
</dbReference>
<accession>A0A812QC60</accession>
<dbReference type="Gene3D" id="3.30.43.10">
    <property type="entry name" value="Uridine Diphospho-n-acetylenolpyruvylglucosamine Reductase, domain 2"/>
    <property type="match status" value="2"/>
</dbReference>
<dbReference type="PANTHER" id="PTHR43716">
    <property type="entry name" value="D-2-HYDROXYGLUTARATE DEHYDROGENASE, MITOCHONDRIAL"/>
    <property type="match status" value="1"/>
</dbReference>
<gene>
    <name evidence="7" type="primary">dld</name>
    <name evidence="7" type="ORF">SNAT2548_LOCUS20850</name>
</gene>
<dbReference type="InterPro" id="IPR006094">
    <property type="entry name" value="Oxid_FAD_bind_N"/>
</dbReference>
<evidence type="ECO:0000256" key="3">
    <source>
        <dbReference type="ARBA" id="ARBA00022827"/>
    </source>
</evidence>
<dbReference type="GO" id="GO:0016491">
    <property type="term" value="F:oxidoreductase activity"/>
    <property type="evidence" value="ECO:0007669"/>
    <property type="project" value="UniProtKB-KW"/>
</dbReference>
<dbReference type="EMBL" id="CAJNDS010002225">
    <property type="protein sequence ID" value="CAE7381990.1"/>
    <property type="molecule type" value="Genomic_DNA"/>
</dbReference>
<keyword evidence="2" id="KW-0285">Flavoprotein</keyword>
<comment type="caution">
    <text evidence="7">The sequence shown here is derived from an EMBL/GenBank/DDBJ whole genome shotgun (WGS) entry which is preliminary data.</text>
</comment>
<evidence type="ECO:0000256" key="1">
    <source>
        <dbReference type="ARBA" id="ARBA00001974"/>
    </source>
</evidence>
<sequence>MSYFVKFRLAARHASSVSVLSASRSGYGSHGAVALAASAGVLSGLFMGYKKPCAHHSGCEVQLTDAQQQLGTKLCDLVGKSNVSNNVTMKGSRLGQGTALAVVKPGSLKEAIAVLTACSAAEVAVLPQGANTSLTGGSVPRGECDRPTVIINMRRLNRILPVGADAGQVLCFAGAGIFQLQRELQTEYGRDSHSVLGSIFLNPSVAAGVSYGSGGTQIRKGPAFTNRALFCRVGEGGKVELVDTLGLKAKGDDALSFLESATSLVPEDLDPQCKSAASWPNYRQHLTKLDSNVSRYNADTNGVECNRSEGKVLILATLHDTYPMPKEDKVIWASCRDFQTAQALKREVCISSPDCMAKSCEYINREVHDAVDQAGRILIKMIEVVGMVRLEPLWNLKLFIESLPVPFATIVCDKFLWWFNGILPKSLPAELQKLTQEYDHHLLMEFAEYKPGELNSLMSRLKEFRDSQPEGAVQFHECADKSERSRATLFRFAVAPAFRTYCIGLGQQGLSIDYALPKNFTRYPDLPAEYPIFKRLVYSHFGCNVYHEDFVFDNSLDVHKAKMAIKKAIEKVGGKLPAEHGHGTEYAAPADMQQRWQRSDPTNTMNPGVGGTSYKKDYA</sequence>
<keyword evidence="3" id="KW-0274">FAD</keyword>
<dbReference type="OrthoDB" id="5332616at2759"/>
<dbReference type="InterPro" id="IPR016166">
    <property type="entry name" value="FAD-bd_PCMH"/>
</dbReference>
<dbReference type="InterPro" id="IPR016167">
    <property type="entry name" value="FAD-bd_PCMH_sub1"/>
</dbReference>
<feature type="domain" description="FAD-binding PCMH-type" evidence="6">
    <location>
        <begin position="95"/>
        <end position="268"/>
    </location>
</feature>
<evidence type="ECO:0000256" key="5">
    <source>
        <dbReference type="SAM" id="MobiDB-lite"/>
    </source>
</evidence>
<evidence type="ECO:0000259" key="6">
    <source>
        <dbReference type="PROSITE" id="PS51387"/>
    </source>
</evidence>